<dbReference type="GO" id="GO:0061630">
    <property type="term" value="F:ubiquitin protein ligase activity"/>
    <property type="evidence" value="ECO:0007669"/>
    <property type="project" value="TreeGrafter"/>
</dbReference>
<dbReference type="InterPro" id="IPR000408">
    <property type="entry name" value="Reg_chr_condens"/>
</dbReference>
<dbReference type="SUPFAM" id="SSF50985">
    <property type="entry name" value="RCC1/BLIP-II"/>
    <property type="match status" value="1"/>
</dbReference>
<evidence type="ECO:0000313" key="5">
    <source>
        <dbReference type="Proteomes" id="UP000664169"/>
    </source>
</evidence>
<feature type="repeat" description="RCC1" evidence="2">
    <location>
        <begin position="151"/>
        <end position="200"/>
    </location>
</feature>
<sequence length="333" mass="34992">MPIYAWGSNGSGQLGVGHQADLSQPTQSVEIPNASHMIPKAIAAGGNHTLILDTSGCLHFIGSASGVAVETIFQRIKLCSATWDASILYTTSDKVIVLGKGERGELGCGRNIKDTSGSPIEVDISAANLENAAIVQLASSIHHTVAVLSDGNVIGWGNGRKGQLGEPADIIWEPRKISGIGFKVVQAACGQGFTFLVGETKLGQCVVLGHDKFDVKSAAPKFVANWKTVGATWGSVFVLFEDGSLESWGRNDHAQLASPNGSEIAQIALGSEHALAITIDDKLYAWGWGEHGNCGPDTDETGDAKEAKEIKVPTEVSKIQGLAAGCATSWFWT</sequence>
<dbReference type="PRINTS" id="PR00633">
    <property type="entry name" value="RCCNDNSATION"/>
</dbReference>
<name>A0A8H3FCK9_9LECA</name>
<dbReference type="Gene3D" id="2.130.10.30">
    <property type="entry name" value="Regulator of chromosome condensation 1/beta-lactamase-inhibitor protein II"/>
    <property type="match status" value="2"/>
</dbReference>
<dbReference type="InterPro" id="IPR009091">
    <property type="entry name" value="RCC1/BLIP-II"/>
</dbReference>
<dbReference type="GO" id="GO:0005737">
    <property type="term" value="C:cytoplasm"/>
    <property type="evidence" value="ECO:0007669"/>
    <property type="project" value="TreeGrafter"/>
</dbReference>
<evidence type="ECO:0000259" key="3">
    <source>
        <dbReference type="Pfam" id="PF25390"/>
    </source>
</evidence>
<dbReference type="InterPro" id="IPR051709">
    <property type="entry name" value="Ub-ligase/GTPase-reg"/>
</dbReference>
<dbReference type="Proteomes" id="UP000664169">
    <property type="component" value="Unassembled WGS sequence"/>
</dbReference>
<evidence type="ECO:0000313" key="4">
    <source>
        <dbReference type="EMBL" id="CAF9921120.1"/>
    </source>
</evidence>
<comment type="caution">
    <text evidence="4">The sequence shown here is derived from an EMBL/GenBank/DDBJ whole genome shotgun (WGS) entry which is preliminary data.</text>
</comment>
<dbReference type="GO" id="GO:0006511">
    <property type="term" value="P:ubiquitin-dependent protein catabolic process"/>
    <property type="evidence" value="ECO:0007669"/>
    <property type="project" value="TreeGrafter"/>
</dbReference>
<keyword evidence="1" id="KW-0677">Repeat</keyword>
<dbReference type="PANTHER" id="PTHR45622:SF70">
    <property type="entry name" value="SECRETION-REGULATING GUANINE NUCLEOTIDE EXCHANGE FACTOR"/>
    <property type="match status" value="1"/>
</dbReference>
<reference evidence="4" key="1">
    <citation type="submission" date="2021-03" db="EMBL/GenBank/DDBJ databases">
        <authorList>
            <person name="Tagirdzhanova G."/>
        </authorList>
    </citation>
    <scope>NUCLEOTIDE SEQUENCE</scope>
</reference>
<accession>A0A8H3FCK9</accession>
<feature type="repeat" description="RCC1" evidence="2">
    <location>
        <begin position="243"/>
        <end position="280"/>
    </location>
</feature>
<dbReference type="InterPro" id="IPR058923">
    <property type="entry name" value="RCC1-like_dom"/>
</dbReference>
<feature type="repeat" description="RCC1" evidence="2">
    <location>
        <begin position="1"/>
        <end position="55"/>
    </location>
</feature>
<feature type="repeat" description="RCC1" evidence="2">
    <location>
        <begin position="281"/>
        <end position="333"/>
    </location>
</feature>
<evidence type="ECO:0000256" key="1">
    <source>
        <dbReference type="ARBA" id="ARBA00022737"/>
    </source>
</evidence>
<dbReference type="PANTHER" id="PTHR45622">
    <property type="entry name" value="UBIQUITIN-PROTEIN LIGASE E3A-RELATED"/>
    <property type="match status" value="1"/>
</dbReference>
<protein>
    <recommendedName>
        <fullName evidence="3">RCC1-like domain-containing protein</fullName>
    </recommendedName>
</protein>
<gene>
    <name evidence="4" type="ORF">GOMPHAMPRED_002235</name>
</gene>
<keyword evidence="5" id="KW-1185">Reference proteome</keyword>
<evidence type="ECO:0000256" key="2">
    <source>
        <dbReference type="PROSITE-ProRule" id="PRU00235"/>
    </source>
</evidence>
<proteinExistence type="predicted"/>
<feature type="domain" description="RCC1-like" evidence="3">
    <location>
        <begin position="3"/>
        <end position="329"/>
    </location>
</feature>
<dbReference type="Pfam" id="PF25390">
    <property type="entry name" value="WD40_RLD"/>
    <property type="match status" value="1"/>
</dbReference>
<dbReference type="EMBL" id="CAJPDQ010000016">
    <property type="protein sequence ID" value="CAF9921120.1"/>
    <property type="molecule type" value="Genomic_DNA"/>
</dbReference>
<organism evidence="4 5">
    <name type="scientific">Gomphillus americanus</name>
    <dbReference type="NCBI Taxonomy" id="1940652"/>
    <lineage>
        <taxon>Eukaryota</taxon>
        <taxon>Fungi</taxon>
        <taxon>Dikarya</taxon>
        <taxon>Ascomycota</taxon>
        <taxon>Pezizomycotina</taxon>
        <taxon>Lecanoromycetes</taxon>
        <taxon>OSLEUM clade</taxon>
        <taxon>Ostropomycetidae</taxon>
        <taxon>Ostropales</taxon>
        <taxon>Graphidaceae</taxon>
        <taxon>Gomphilloideae</taxon>
        <taxon>Gomphillus</taxon>
    </lineage>
</organism>
<feature type="repeat" description="RCC1" evidence="2">
    <location>
        <begin position="93"/>
        <end position="150"/>
    </location>
</feature>
<dbReference type="PROSITE" id="PS50012">
    <property type="entry name" value="RCC1_3"/>
    <property type="match status" value="5"/>
</dbReference>
<dbReference type="AlphaFoldDB" id="A0A8H3FCK9"/>
<dbReference type="GO" id="GO:0016567">
    <property type="term" value="P:protein ubiquitination"/>
    <property type="evidence" value="ECO:0007669"/>
    <property type="project" value="TreeGrafter"/>
</dbReference>
<dbReference type="OrthoDB" id="5370059at2759"/>